<keyword evidence="2" id="KW-1185">Reference proteome</keyword>
<name>A0A915KZN4_ROMCU</name>
<accession>A0A915KZN4</accession>
<feature type="compositionally biased region" description="Acidic residues" evidence="1">
    <location>
        <begin position="104"/>
        <end position="122"/>
    </location>
</feature>
<evidence type="ECO:0000313" key="3">
    <source>
        <dbReference type="WBParaSite" id="nRc.2.0.1.t44292-RA"/>
    </source>
</evidence>
<dbReference type="WBParaSite" id="nRc.2.0.1.t44292-RA">
    <property type="protein sequence ID" value="nRc.2.0.1.t44292-RA"/>
    <property type="gene ID" value="nRc.2.0.1.g44292"/>
</dbReference>
<organism evidence="2 3">
    <name type="scientific">Romanomermis culicivorax</name>
    <name type="common">Nematode worm</name>
    <dbReference type="NCBI Taxonomy" id="13658"/>
    <lineage>
        <taxon>Eukaryota</taxon>
        <taxon>Metazoa</taxon>
        <taxon>Ecdysozoa</taxon>
        <taxon>Nematoda</taxon>
        <taxon>Enoplea</taxon>
        <taxon>Dorylaimia</taxon>
        <taxon>Mermithida</taxon>
        <taxon>Mermithoidea</taxon>
        <taxon>Mermithidae</taxon>
        <taxon>Romanomermis</taxon>
    </lineage>
</organism>
<sequence length="122" mass="14575">MQRKYNTPNEYIKTMKYCLDLETPEYNNMLRESILHHNQKIKLTLLEKYESTDNWIETDVYCKGVLLNMTHTAVNGLIFCLCNLQRFTKPKYNMQTQYGGREEMEIETNNDDDDDDANYNEL</sequence>
<proteinExistence type="predicted"/>
<evidence type="ECO:0000313" key="2">
    <source>
        <dbReference type="Proteomes" id="UP000887565"/>
    </source>
</evidence>
<dbReference type="Proteomes" id="UP000887565">
    <property type="component" value="Unplaced"/>
</dbReference>
<dbReference type="AlphaFoldDB" id="A0A915KZN4"/>
<protein>
    <submittedName>
        <fullName evidence="3">Uncharacterized protein</fullName>
    </submittedName>
</protein>
<feature type="region of interest" description="Disordered" evidence="1">
    <location>
        <begin position="98"/>
        <end position="122"/>
    </location>
</feature>
<reference evidence="3" key="1">
    <citation type="submission" date="2022-11" db="UniProtKB">
        <authorList>
            <consortium name="WormBaseParasite"/>
        </authorList>
    </citation>
    <scope>IDENTIFICATION</scope>
</reference>
<evidence type="ECO:0000256" key="1">
    <source>
        <dbReference type="SAM" id="MobiDB-lite"/>
    </source>
</evidence>